<dbReference type="Proteomes" id="UP001066276">
    <property type="component" value="Chromosome 7"/>
</dbReference>
<evidence type="ECO:0000313" key="3">
    <source>
        <dbReference type="Proteomes" id="UP001066276"/>
    </source>
</evidence>
<proteinExistence type="predicted"/>
<organism evidence="2 3">
    <name type="scientific">Pleurodeles waltl</name>
    <name type="common">Iberian ribbed newt</name>
    <dbReference type="NCBI Taxonomy" id="8319"/>
    <lineage>
        <taxon>Eukaryota</taxon>
        <taxon>Metazoa</taxon>
        <taxon>Chordata</taxon>
        <taxon>Craniata</taxon>
        <taxon>Vertebrata</taxon>
        <taxon>Euteleostomi</taxon>
        <taxon>Amphibia</taxon>
        <taxon>Batrachia</taxon>
        <taxon>Caudata</taxon>
        <taxon>Salamandroidea</taxon>
        <taxon>Salamandridae</taxon>
        <taxon>Pleurodelinae</taxon>
        <taxon>Pleurodeles</taxon>
    </lineage>
</organism>
<dbReference type="AlphaFoldDB" id="A0AAV7PG97"/>
<sequence length="295" mass="32264">MKATVKAVYVSHFGAHFSGAILQYGGGRGTNRKRSHAEVCGQDGGAKKGRRETQKHGGKATKQWDVKDSGHSKEKQRPRDQSYKPVKGGRTYHKEACFSIKIKNDPNARSSRKDPGALPTEKPVQRRKQAKPQPWQSDQVDCTRPSGIHGDSSLLLGPQAKKRKAGDSEAVPRTGSARKAMPAAAPNQFHGASIPHRFHRNRGVAGLQSVFVRDHMLTQKSMPGEVRENTVANTAKAKGLSKPKGKENMYKEVISTGEAMEDTSTTVPLKCCSSSGSYRNGMGRALWTTYLDLIM</sequence>
<keyword evidence="3" id="KW-1185">Reference proteome</keyword>
<feature type="region of interest" description="Disordered" evidence="1">
    <location>
        <begin position="27"/>
        <end position="184"/>
    </location>
</feature>
<gene>
    <name evidence="2" type="ORF">NDU88_005215</name>
</gene>
<dbReference type="EMBL" id="JANPWB010000011">
    <property type="protein sequence ID" value="KAJ1126809.1"/>
    <property type="molecule type" value="Genomic_DNA"/>
</dbReference>
<comment type="caution">
    <text evidence="2">The sequence shown here is derived from an EMBL/GenBank/DDBJ whole genome shotgun (WGS) entry which is preliminary data.</text>
</comment>
<evidence type="ECO:0000256" key="1">
    <source>
        <dbReference type="SAM" id="MobiDB-lite"/>
    </source>
</evidence>
<evidence type="ECO:0000313" key="2">
    <source>
        <dbReference type="EMBL" id="KAJ1126809.1"/>
    </source>
</evidence>
<feature type="compositionally biased region" description="Basic and acidic residues" evidence="1">
    <location>
        <begin position="92"/>
        <end position="115"/>
    </location>
</feature>
<name>A0AAV7PG97_PLEWA</name>
<accession>A0AAV7PG97</accession>
<protein>
    <submittedName>
        <fullName evidence="2">Uncharacterized protein</fullName>
    </submittedName>
</protein>
<reference evidence="2" key="1">
    <citation type="journal article" date="2022" name="bioRxiv">
        <title>Sequencing and chromosome-scale assembly of the giantPleurodeles waltlgenome.</title>
        <authorList>
            <person name="Brown T."/>
            <person name="Elewa A."/>
            <person name="Iarovenko S."/>
            <person name="Subramanian E."/>
            <person name="Araus A.J."/>
            <person name="Petzold A."/>
            <person name="Susuki M."/>
            <person name="Suzuki K.-i.T."/>
            <person name="Hayashi T."/>
            <person name="Toyoda A."/>
            <person name="Oliveira C."/>
            <person name="Osipova E."/>
            <person name="Leigh N.D."/>
            <person name="Simon A."/>
            <person name="Yun M.H."/>
        </authorList>
    </citation>
    <scope>NUCLEOTIDE SEQUENCE</scope>
    <source>
        <strain evidence="2">20211129_DDA</strain>
        <tissue evidence="2">Liver</tissue>
    </source>
</reference>
<feature type="compositionally biased region" description="Basic and acidic residues" evidence="1">
    <location>
        <begin position="62"/>
        <end position="82"/>
    </location>
</feature>